<keyword evidence="8" id="KW-0067">ATP-binding</keyword>
<evidence type="ECO:0000256" key="1">
    <source>
        <dbReference type="ARBA" id="ARBA00022515"/>
    </source>
</evidence>
<reference evidence="14" key="1">
    <citation type="journal article" date="2015" name="Proc. Natl. Acad. Sci. U.S.A.">
        <title>Networks of energetic and metabolic interactions define dynamics in microbial communities.</title>
        <authorList>
            <person name="Embree M."/>
            <person name="Liu J.K."/>
            <person name="Al-Bassam M.M."/>
            <person name="Zengler K."/>
        </authorList>
    </citation>
    <scope>NUCLEOTIDE SEQUENCE</scope>
</reference>
<dbReference type="GO" id="GO:1990077">
    <property type="term" value="C:primosome complex"/>
    <property type="evidence" value="ECO:0007669"/>
    <property type="project" value="UniProtKB-KW"/>
</dbReference>
<dbReference type="InterPro" id="IPR001650">
    <property type="entry name" value="Helicase_C-like"/>
</dbReference>
<name>A0A0W8FNT9_9ZZZZ</name>
<keyword evidence="9" id="KW-0238">DNA-binding</keyword>
<evidence type="ECO:0000256" key="8">
    <source>
        <dbReference type="ARBA" id="ARBA00022840"/>
    </source>
</evidence>
<dbReference type="Gene3D" id="3.40.50.300">
    <property type="entry name" value="P-loop containing nucleotide triphosphate hydrolases"/>
    <property type="match status" value="2"/>
</dbReference>
<dbReference type="GO" id="GO:0005524">
    <property type="term" value="F:ATP binding"/>
    <property type="evidence" value="ECO:0007669"/>
    <property type="project" value="UniProtKB-KW"/>
</dbReference>
<evidence type="ECO:0000256" key="4">
    <source>
        <dbReference type="ARBA" id="ARBA00022741"/>
    </source>
</evidence>
<keyword evidence="4" id="KW-0547">Nucleotide-binding</keyword>
<dbReference type="Gene3D" id="3.40.1440.60">
    <property type="entry name" value="PriA, 3(prime) DNA-binding domain"/>
    <property type="match status" value="1"/>
</dbReference>
<dbReference type="Pfam" id="PF17764">
    <property type="entry name" value="PriA_3primeBD"/>
    <property type="match status" value="1"/>
</dbReference>
<evidence type="ECO:0000256" key="6">
    <source>
        <dbReference type="ARBA" id="ARBA00022806"/>
    </source>
</evidence>
<dbReference type="SMART" id="SM00490">
    <property type="entry name" value="HELICc"/>
    <property type="match status" value="1"/>
</dbReference>
<keyword evidence="2" id="KW-0235">DNA replication</keyword>
<dbReference type="NCBIfam" id="TIGR00595">
    <property type="entry name" value="priA"/>
    <property type="match status" value="1"/>
</dbReference>
<dbReference type="EMBL" id="LNQE01000956">
    <property type="protein sequence ID" value="KUG22567.1"/>
    <property type="molecule type" value="Genomic_DNA"/>
</dbReference>
<gene>
    <name evidence="14" type="ORF">ASZ90_007659</name>
</gene>
<comment type="catalytic activity">
    <reaction evidence="12">
        <text>ATP + H2O = ADP + phosphate + H(+)</text>
        <dbReference type="Rhea" id="RHEA:13065"/>
        <dbReference type="ChEBI" id="CHEBI:15377"/>
        <dbReference type="ChEBI" id="CHEBI:15378"/>
        <dbReference type="ChEBI" id="CHEBI:30616"/>
        <dbReference type="ChEBI" id="CHEBI:43474"/>
        <dbReference type="ChEBI" id="CHEBI:456216"/>
        <dbReference type="EC" id="5.6.2.4"/>
    </reaction>
</comment>
<dbReference type="EC" id="5.6.2.4" evidence="11"/>
<protein>
    <recommendedName>
        <fullName evidence="11">DNA 3'-5' helicase</fullName>
        <ecNumber evidence="11">5.6.2.4</ecNumber>
    </recommendedName>
</protein>
<keyword evidence="10" id="KW-0413">Isomerase</keyword>
<dbReference type="CDD" id="cd18804">
    <property type="entry name" value="SF2_C_priA"/>
    <property type="match status" value="1"/>
</dbReference>
<keyword evidence="3" id="KW-0479">Metal-binding</keyword>
<evidence type="ECO:0000259" key="13">
    <source>
        <dbReference type="PROSITE" id="PS51192"/>
    </source>
</evidence>
<keyword evidence="6 14" id="KW-0347">Helicase</keyword>
<evidence type="ECO:0000256" key="3">
    <source>
        <dbReference type="ARBA" id="ARBA00022723"/>
    </source>
</evidence>
<dbReference type="InterPro" id="IPR041222">
    <property type="entry name" value="PriA_3primeBD"/>
</dbReference>
<keyword evidence="5" id="KW-0378">Hydrolase</keyword>
<dbReference type="GO" id="GO:0003677">
    <property type="term" value="F:DNA binding"/>
    <property type="evidence" value="ECO:0007669"/>
    <property type="project" value="UniProtKB-KW"/>
</dbReference>
<dbReference type="GO" id="GO:0046872">
    <property type="term" value="F:metal ion binding"/>
    <property type="evidence" value="ECO:0007669"/>
    <property type="project" value="UniProtKB-KW"/>
</dbReference>
<dbReference type="PANTHER" id="PTHR30580">
    <property type="entry name" value="PRIMOSOMAL PROTEIN N"/>
    <property type="match status" value="1"/>
</dbReference>
<dbReference type="CDD" id="cd17929">
    <property type="entry name" value="DEXHc_priA"/>
    <property type="match status" value="1"/>
</dbReference>
<dbReference type="Pfam" id="PF00271">
    <property type="entry name" value="Helicase_C"/>
    <property type="match status" value="1"/>
</dbReference>
<sequence>MYANIALNIPSDKLFTYEIPTNLEREVEIGKRVFVPFGNKKRTGFIVGINKSCDLKNTKFIAEVLDNEALFNESDLDFYKWIANYFMYPLGKTLAELIPSGAEKKDIFWIIPLISETDILLTPVQQKLVEFLQQYPQGIALNSISKISGLKNVSSAAGKLQSAGLVQIEKKQSRQLSPLSEKIVILEEGKSSDTKLTDKQKKVIEFIQKTGEISLNNLIEESSISGSVIKRLQEKGIISLTDKEKTRTASFNSRIGQNKNRIIPNNQQEQVLKDIYSHLEKNVFTPVLLHGVTGSGKTEIYLKAIEKVLKDGGSAIYLVPEIVLTPQLISRVVGRFDEKQIAILHSSIAESVRYDQWRQIKRGRINLVIGTRSAIFAPLQNLKLIVVDEEHDSSYKQDERLCYNARDMAILKAKMSNAVVITGSATPSVHTYFNAQIKKYQYLELPERVDEKPMPTVEIIDMKAQKEKSGKVPILSDTLIETIKETLRKKEQVLLFLNKRGFDTFLVCADCGYNFRCPNCAVSLKNHVAEGMIKCHYCDYKIKSLPLCPSCKNSRILSYGIGTQKLEKEIENIFPQARIQRMDSDTTSKKGTQEKILQALEQRKIDILIGTQMITKGHDFPFITLVGVISADTSLNMPDFRAAEKTFQLITQVAGRGGRGDTPGKVIIQTFNPEHYALKHAQNHDYKTFYEEEIESRKALRYPPLSRIINLRLSSVKKDLLMEEAHRLGKLAKKLNAQHGNTAEIIGPAESPLTKIRGRFRWQMLIKGNDINMLHQIAKKIIDGNKNNQVKIVVDVDPESFM</sequence>
<dbReference type="InterPro" id="IPR027417">
    <property type="entry name" value="P-loop_NTPase"/>
</dbReference>
<accession>A0A0W8FNT9</accession>
<dbReference type="SMART" id="SM00487">
    <property type="entry name" value="DEXDc"/>
    <property type="match status" value="1"/>
</dbReference>
<evidence type="ECO:0000256" key="10">
    <source>
        <dbReference type="ARBA" id="ARBA00023235"/>
    </source>
</evidence>
<dbReference type="AlphaFoldDB" id="A0A0W8FNT9"/>
<comment type="caution">
    <text evidence="14">The sequence shown here is derived from an EMBL/GenBank/DDBJ whole genome shotgun (WGS) entry which is preliminary data.</text>
</comment>
<proteinExistence type="inferred from homology"/>
<dbReference type="Pfam" id="PF18074">
    <property type="entry name" value="PriA_C"/>
    <property type="match status" value="1"/>
</dbReference>
<evidence type="ECO:0000256" key="11">
    <source>
        <dbReference type="ARBA" id="ARBA00034808"/>
    </source>
</evidence>
<dbReference type="NCBIfam" id="NF004066">
    <property type="entry name" value="PRK05580.1-3"/>
    <property type="match status" value="1"/>
</dbReference>
<dbReference type="PANTHER" id="PTHR30580:SF0">
    <property type="entry name" value="PRIMOSOMAL PROTEIN N"/>
    <property type="match status" value="1"/>
</dbReference>
<dbReference type="InterPro" id="IPR011545">
    <property type="entry name" value="DEAD/DEAH_box_helicase_dom"/>
</dbReference>
<evidence type="ECO:0000256" key="5">
    <source>
        <dbReference type="ARBA" id="ARBA00022801"/>
    </source>
</evidence>
<dbReference type="FunFam" id="3.40.1440.60:FF:000001">
    <property type="entry name" value="Primosomal protein N"/>
    <property type="match status" value="1"/>
</dbReference>
<dbReference type="HAMAP" id="MF_00983">
    <property type="entry name" value="PriA"/>
    <property type="match status" value="1"/>
</dbReference>
<organism evidence="14">
    <name type="scientific">hydrocarbon metagenome</name>
    <dbReference type="NCBI Taxonomy" id="938273"/>
    <lineage>
        <taxon>unclassified sequences</taxon>
        <taxon>metagenomes</taxon>
        <taxon>ecological metagenomes</taxon>
    </lineage>
</organism>
<dbReference type="PROSITE" id="PS51192">
    <property type="entry name" value="HELICASE_ATP_BIND_1"/>
    <property type="match status" value="1"/>
</dbReference>
<dbReference type="FunFam" id="3.40.50.300:FF:000489">
    <property type="entry name" value="Primosome assembly protein PriA"/>
    <property type="match status" value="1"/>
</dbReference>
<feature type="domain" description="Helicase ATP-binding" evidence="13">
    <location>
        <begin position="278"/>
        <end position="445"/>
    </location>
</feature>
<evidence type="ECO:0000256" key="12">
    <source>
        <dbReference type="ARBA" id="ARBA00048988"/>
    </source>
</evidence>
<dbReference type="InterPro" id="IPR014001">
    <property type="entry name" value="Helicase_ATP-bd"/>
</dbReference>
<dbReference type="SUPFAM" id="SSF52540">
    <property type="entry name" value="P-loop containing nucleoside triphosphate hydrolases"/>
    <property type="match status" value="2"/>
</dbReference>
<keyword evidence="1" id="KW-0639">Primosome</keyword>
<keyword evidence="7" id="KW-0862">Zinc</keyword>
<dbReference type="GO" id="GO:0006270">
    <property type="term" value="P:DNA replication initiation"/>
    <property type="evidence" value="ECO:0007669"/>
    <property type="project" value="TreeGrafter"/>
</dbReference>
<evidence type="ECO:0000256" key="9">
    <source>
        <dbReference type="ARBA" id="ARBA00023125"/>
    </source>
</evidence>
<dbReference type="GO" id="GO:0006310">
    <property type="term" value="P:DNA recombination"/>
    <property type="evidence" value="ECO:0007669"/>
    <property type="project" value="InterPro"/>
</dbReference>
<dbReference type="InterPro" id="IPR042115">
    <property type="entry name" value="PriA_3primeBD_sf"/>
</dbReference>
<dbReference type="GO" id="GO:0043138">
    <property type="term" value="F:3'-5' DNA helicase activity"/>
    <property type="evidence" value="ECO:0007669"/>
    <property type="project" value="UniProtKB-EC"/>
</dbReference>
<dbReference type="GO" id="GO:0016787">
    <property type="term" value="F:hydrolase activity"/>
    <property type="evidence" value="ECO:0007669"/>
    <property type="project" value="UniProtKB-KW"/>
</dbReference>
<dbReference type="InterPro" id="IPR005259">
    <property type="entry name" value="PriA"/>
</dbReference>
<dbReference type="GO" id="GO:0006269">
    <property type="term" value="P:DNA replication, synthesis of primer"/>
    <property type="evidence" value="ECO:0007669"/>
    <property type="project" value="UniProtKB-KW"/>
</dbReference>
<dbReference type="InterPro" id="IPR041236">
    <property type="entry name" value="PriA_C"/>
</dbReference>
<evidence type="ECO:0000256" key="7">
    <source>
        <dbReference type="ARBA" id="ARBA00022833"/>
    </source>
</evidence>
<dbReference type="GO" id="GO:0006302">
    <property type="term" value="P:double-strand break repair"/>
    <property type="evidence" value="ECO:0007669"/>
    <property type="project" value="InterPro"/>
</dbReference>
<dbReference type="Pfam" id="PF18319">
    <property type="entry name" value="Zn_ribbon_PriA"/>
    <property type="match status" value="1"/>
</dbReference>
<dbReference type="Pfam" id="PF00270">
    <property type="entry name" value="DEAD"/>
    <property type="match status" value="1"/>
</dbReference>
<evidence type="ECO:0000313" key="14">
    <source>
        <dbReference type="EMBL" id="KUG22567.1"/>
    </source>
</evidence>
<evidence type="ECO:0000256" key="2">
    <source>
        <dbReference type="ARBA" id="ARBA00022705"/>
    </source>
</evidence>
<dbReference type="InterPro" id="IPR040498">
    <property type="entry name" value="PriA_CRR"/>
</dbReference>